<evidence type="ECO:0000313" key="1">
    <source>
        <dbReference type="EMBL" id="QAZ67479.1"/>
    </source>
</evidence>
<organism evidence="1 2">
    <name type="scientific">Solidesulfovibrio carbinolicus</name>
    <dbReference type="NCBI Taxonomy" id="296842"/>
    <lineage>
        <taxon>Bacteria</taxon>
        <taxon>Pseudomonadati</taxon>
        <taxon>Thermodesulfobacteriota</taxon>
        <taxon>Desulfovibrionia</taxon>
        <taxon>Desulfovibrionales</taxon>
        <taxon>Desulfovibrionaceae</taxon>
        <taxon>Solidesulfovibrio</taxon>
    </lineage>
</organism>
<proteinExistence type="predicted"/>
<dbReference type="EMBL" id="CP026538">
    <property type="protein sequence ID" value="QAZ67479.1"/>
    <property type="molecule type" value="Genomic_DNA"/>
</dbReference>
<keyword evidence="2" id="KW-1185">Reference proteome</keyword>
<protein>
    <submittedName>
        <fullName evidence="1">HprK-related kinase B</fullName>
    </submittedName>
</protein>
<sequence length="367" mass="38019">MPAPLGAACPLEPLPMTAACADVITACRVPVPHVVDVMPGGTRLRVQTNSLALAQALNRHFAAFPGDGGQPDLVVQAVDGPNPDLDLAFVPHESEGGKEEYADLPDGRLVRKRRTGLLLVFGPAGNWIFGPCAAWPQQVVNALNARLADRELARGAALLHAAAVARGEAALALAGLAGAGKTTLALELVRRGADFVTNDRLFVTPEPNGFGCCGVARPPRVNPGTILGNDRLHGLLDPVERAAYAALPPDALWGLESKHDVPIETCFGPGRVRLRAGLRALVVLCWKRGGGPVVAHRTTLAAAPELVPAIAKDLGVLFLAGPCPADPAAYLAALGELPVLALSGGTDVSHAAQLCQDILCRADGCPP</sequence>
<dbReference type="OrthoDB" id="5443147at2"/>
<dbReference type="GO" id="GO:0016301">
    <property type="term" value="F:kinase activity"/>
    <property type="evidence" value="ECO:0007669"/>
    <property type="project" value="UniProtKB-KW"/>
</dbReference>
<accession>A0A4P6I142</accession>
<dbReference type="KEGG" id="dcb:C3Y92_09685"/>
<keyword evidence="1" id="KW-0808">Transferase</keyword>
<evidence type="ECO:0000313" key="2">
    <source>
        <dbReference type="Proteomes" id="UP000293296"/>
    </source>
</evidence>
<dbReference type="SUPFAM" id="SSF53795">
    <property type="entry name" value="PEP carboxykinase-like"/>
    <property type="match status" value="1"/>
</dbReference>
<dbReference type="NCBIfam" id="TIGR04355">
    <property type="entry name" value="HprK_rel_B"/>
    <property type="match status" value="1"/>
</dbReference>
<dbReference type="InterPro" id="IPR027417">
    <property type="entry name" value="P-loop_NTPase"/>
</dbReference>
<dbReference type="Gene3D" id="3.40.50.300">
    <property type="entry name" value="P-loop containing nucleotide triphosphate hydrolases"/>
    <property type="match status" value="1"/>
</dbReference>
<name>A0A4P6I142_9BACT</name>
<dbReference type="AlphaFoldDB" id="A0A4P6I142"/>
<dbReference type="InterPro" id="IPR027597">
    <property type="entry name" value="HprK-rel_B"/>
</dbReference>
<keyword evidence="1" id="KW-0418">Kinase</keyword>
<gene>
    <name evidence="1" type="ORF">C3Y92_09685</name>
</gene>
<reference evidence="1 2" key="1">
    <citation type="submission" date="2018-02" db="EMBL/GenBank/DDBJ databases">
        <title>Genome sequence of Desulfovibrio carbinolicus DSM 3852.</title>
        <authorList>
            <person name="Wilbanks E."/>
            <person name="Skennerton C.T."/>
            <person name="Orphan V.J."/>
        </authorList>
    </citation>
    <scope>NUCLEOTIDE SEQUENCE [LARGE SCALE GENOMIC DNA]</scope>
    <source>
        <strain evidence="1 2">DSM 3852</strain>
    </source>
</reference>
<dbReference type="Proteomes" id="UP000293296">
    <property type="component" value="Chromosome"/>
</dbReference>